<reference evidence="2 3" key="1">
    <citation type="submission" date="2024-09" db="EMBL/GenBank/DDBJ databases">
        <title>Rethinking Asexuality: The Enigmatic Case of Functional Sexual Genes in Lepraria (Stereocaulaceae).</title>
        <authorList>
            <person name="Doellman M."/>
            <person name="Sun Y."/>
            <person name="Barcenas-Pena A."/>
            <person name="Lumbsch H.T."/>
            <person name="Grewe F."/>
        </authorList>
    </citation>
    <scope>NUCLEOTIDE SEQUENCE [LARGE SCALE GENOMIC DNA]</scope>
    <source>
        <strain evidence="2 3">Grewe 0041</strain>
    </source>
</reference>
<gene>
    <name evidence="2" type="ORF">ABVK25_003153</name>
</gene>
<keyword evidence="3" id="KW-1185">Reference proteome</keyword>
<feature type="compositionally biased region" description="Pro residues" evidence="1">
    <location>
        <begin position="86"/>
        <end position="95"/>
    </location>
</feature>
<comment type="caution">
    <text evidence="2">The sequence shown here is derived from an EMBL/GenBank/DDBJ whole genome shotgun (WGS) entry which is preliminary data.</text>
</comment>
<organism evidence="2 3">
    <name type="scientific">Lepraria finkii</name>
    <dbReference type="NCBI Taxonomy" id="1340010"/>
    <lineage>
        <taxon>Eukaryota</taxon>
        <taxon>Fungi</taxon>
        <taxon>Dikarya</taxon>
        <taxon>Ascomycota</taxon>
        <taxon>Pezizomycotina</taxon>
        <taxon>Lecanoromycetes</taxon>
        <taxon>OSLEUM clade</taxon>
        <taxon>Lecanoromycetidae</taxon>
        <taxon>Lecanorales</taxon>
        <taxon>Lecanorineae</taxon>
        <taxon>Stereocaulaceae</taxon>
        <taxon>Lepraria</taxon>
    </lineage>
</organism>
<name>A0ABR4BFZ2_9LECA</name>
<dbReference type="Proteomes" id="UP001590951">
    <property type="component" value="Unassembled WGS sequence"/>
</dbReference>
<evidence type="ECO:0000256" key="1">
    <source>
        <dbReference type="SAM" id="MobiDB-lite"/>
    </source>
</evidence>
<protein>
    <submittedName>
        <fullName evidence="2">Uncharacterized protein</fullName>
    </submittedName>
</protein>
<sequence>MELRAHDLATSSNQLFKLTGVSELTSASLSSQQPHLKPELRDRQSHLKVDQKSRWIRSQQTIILPSLPTPKSSLTLPIYPRASSPEPLPGSSPKPPSERSTSDKQLVCTSCGDQCISILSLPCANCNECLASYVESALQFGETFPPQCYRVPFTLQILRASPLPKIVTDFEAKQAKIAAANSLLYAESGYRVIIPEDKSLMM</sequence>
<dbReference type="EMBL" id="JBHFEH010000007">
    <property type="protein sequence ID" value="KAL2056758.1"/>
    <property type="molecule type" value="Genomic_DNA"/>
</dbReference>
<proteinExistence type="predicted"/>
<evidence type="ECO:0000313" key="2">
    <source>
        <dbReference type="EMBL" id="KAL2056758.1"/>
    </source>
</evidence>
<evidence type="ECO:0000313" key="3">
    <source>
        <dbReference type="Proteomes" id="UP001590951"/>
    </source>
</evidence>
<feature type="region of interest" description="Disordered" evidence="1">
    <location>
        <begin position="74"/>
        <end position="103"/>
    </location>
</feature>
<accession>A0ABR4BFZ2</accession>